<organism evidence="17">
    <name type="scientific">Lygus hesperus</name>
    <name type="common">Western plant bug</name>
    <dbReference type="NCBI Taxonomy" id="30085"/>
    <lineage>
        <taxon>Eukaryota</taxon>
        <taxon>Metazoa</taxon>
        <taxon>Ecdysozoa</taxon>
        <taxon>Arthropoda</taxon>
        <taxon>Hexapoda</taxon>
        <taxon>Insecta</taxon>
        <taxon>Pterygota</taxon>
        <taxon>Neoptera</taxon>
        <taxon>Paraneoptera</taxon>
        <taxon>Hemiptera</taxon>
        <taxon>Heteroptera</taxon>
        <taxon>Panheteroptera</taxon>
        <taxon>Cimicomorpha</taxon>
        <taxon>Miridae</taxon>
        <taxon>Mirini</taxon>
        <taxon>Lygus</taxon>
    </lineage>
</organism>
<evidence type="ECO:0000256" key="13">
    <source>
        <dbReference type="ARBA" id="ARBA00023242"/>
    </source>
</evidence>
<evidence type="ECO:0000256" key="9">
    <source>
        <dbReference type="ARBA" id="ARBA00022839"/>
    </source>
</evidence>
<evidence type="ECO:0000256" key="14">
    <source>
        <dbReference type="ARBA" id="ARBA00034726"/>
    </source>
</evidence>
<keyword evidence="13" id="KW-0539">Nucleus</keyword>
<dbReference type="Pfam" id="PF00867">
    <property type="entry name" value="XPG_I"/>
    <property type="match status" value="1"/>
</dbReference>
<dbReference type="Gene3D" id="3.40.50.1010">
    <property type="entry name" value="5'-nuclease"/>
    <property type="match status" value="1"/>
</dbReference>
<dbReference type="GO" id="GO:0008409">
    <property type="term" value="F:5'-3' exonuclease activity"/>
    <property type="evidence" value="ECO:0007669"/>
    <property type="project" value="TreeGrafter"/>
</dbReference>
<name>A0A0A9X3W2_LYGHE</name>
<comment type="cofactor">
    <cofactor evidence="1">
        <name>Mg(2+)</name>
        <dbReference type="ChEBI" id="CHEBI:18420"/>
    </cofactor>
</comment>
<feature type="region of interest" description="Disordered" evidence="15">
    <location>
        <begin position="204"/>
        <end position="231"/>
    </location>
</feature>
<dbReference type="CDD" id="cd09907">
    <property type="entry name" value="H3TH_FEN1-Euk"/>
    <property type="match status" value="1"/>
</dbReference>
<evidence type="ECO:0000256" key="11">
    <source>
        <dbReference type="ARBA" id="ARBA00023128"/>
    </source>
</evidence>
<dbReference type="AlphaFoldDB" id="A0A0A9X3W2"/>
<accession>A0A0A9X3W2</accession>
<evidence type="ECO:0000256" key="3">
    <source>
        <dbReference type="ARBA" id="ARBA00022705"/>
    </source>
</evidence>
<feature type="domain" description="XPG-I" evidence="16">
    <location>
        <begin position="1"/>
        <end position="71"/>
    </location>
</feature>
<keyword evidence="3" id="KW-0235">DNA replication</keyword>
<keyword evidence="10" id="KW-0460">Magnesium</keyword>
<comment type="similarity">
    <text evidence="14">Belongs to the XPG/RAD2 endonuclease family. FEN1 subfamily.</text>
</comment>
<gene>
    <name evidence="17" type="primary">FEN1_4</name>
    <name evidence="17" type="ORF">CM83_101529</name>
</gene>
<keyword evidence="12" id="KW-0234">DNA repair</keyword>
<dbReference type="EMBL" id="GBHO01028960">
    <property type="protein sequence ID" value="JAG14644.1"/>
    <property type="molecule type" value="Transcribed_RNA"/>
</dbReference>
<keyword evidence="6 17" id="KW-0255">Endonuclease</keyword>
<protein>
    <submittedName>
        <fullName evidence="17">Flap endonuclease 1</fullName>
    </submittedName>
</protein>
<keyword evidence="2" id="KW-0597">Phosphoprotein</keyword>
<dbReference type="InterPro" id="IPR008918">
    <property type="entry name" value="HhH2"/>
</dbReference>
<dbReference type="PANTHER" id="PTHR11081">
    <property type="entry name" value="FLAP ENDONUCLEASE FAMILY MEMBER"/>
    <property type="match status" value="1"/>
</dbReference>
<dbReference type="GO" id="GO:0006281">
    <property type="term" value="P:DNA repair"/>
    <property type="evidence" value="ECO:0007669"/>
    <property type="project" value="UniProtKB-KW"/>
</dbReference>
<evidence type="ECO:0000256" key="7">
    <source>
        <dbReference type="ARBA" id="ARBA00022763"/>
    </source>
</evidence>
<evidence type="ECO:0000256" key="15">
    <source>
        <dbReference type="SAM" id="MobiDB-lite"/>
    </source>
</evidence>
<dbReference type="GO" id="GO:0003677">
    <property type="term" value="F:DNA binding"/>
    <property type="evidence" value="ECO:0007669"/>
    <property type="project" value="InterPro"/>
</dbReference>
<evidence type="ECO:0000256" key="4">
    <source>
        <dbReference type="ARBA" id="ARBA00022722"/>
    </source>
</evidence>
<evidence type="ECO:0000256" key="1">
    <source>
        <dbReference type="ARBA" id="ARBA00001946"/>
    </source>
</evidence>
<dbReference type="SUPFAM" id="SSF88723">
    <property type="entry name" value="PIN domain-like"/>
    <property type="match status" value="1"/>
</dbReference>
<dbReference type="GO" id="GO:0046872">
    <property type="term" value="F:metal ion binding"/>
    <property type="evidence" value="ECO:0007669"/>
    <property type="project" value="UniProtKB-KW"/>
</dbReference>
<evidence type="ECO:0000256" key="10">
    <source>
        <dbReference type="ARBA" id="ARBA00022842"/>
    </source>
</evidence>
<evidence type="ECO:0000256" key="8">
    <source>
        <dbReference type="ARBA" id="ARBA00022801"/>
    </source>
</evidence>
<dbReference type="InterPro" id="IPR029060">
    <property type="entry name" value="PIN-like_dom_sf"/>
</dbReference>
<dbReference type="SMART" id="SM00484">
    <property type="entry name" value="XPGI"/>
    <property type="match status" value="1"/>
</dbReference>
<dbReference type="SUPFAM" id="SSF47807">
    <property type="entry name" value="5' to 3' exonuclease, C-terminal subdomain"/>
    <property type="match status" value="1"/>
</dbReference>
<feature type="compositionally biased region" description="Basic and acidic residues" evidence="15">
    <location>
        <begin position="217"/>
        <end position="231"/>
    </location>
</feature>
<dbReference type="SMART" id="SM00279">
    <property type="entry name" value="HhH2"/>
    <property type="match status" value="1"/>
</dbReference>
<dbReference type="Gene3D" id="1.10.150.20">
    <property type="entry name" value="5' to 3' exonuclease, C-terminal subdomain"/>
    <property type="match status" value="1"/>
</dbReference>
<dbReference type="InterPro" id="IPR036279">
    <property type="entry name" value="5-3_exonuclease_C_sf"/>
</dbReference>
<evidence type="ECO:0000256" key="5">
    <source>
        <dbReference type="ARBA" id="ARBA00022723"/>
    </source>
</evidence>
<dbReference type="PANTHER" id="PTHR11081:SF9">
    <property type="entry name" value="FLAP ENDONUCLEASE 1"/>
    <property type="match status" value="1"/>
</dbReference>
<dbReference type="GO" id="GO:0017108">
    <property type="term" value="F:5'-flap endonuclease activity"/>
    <property type="evidence" value="ECO:0007669"/>
    <property type="project" value="TreeGrafter"/>
</dbReference>
<dbReference type="GO" id="GO:0006260">
    <property type="term" value="P:DNA replication"/>
    <property type="evidence" value="ECO:0007669"/>
    <property type="project" value="UniProtKB-KW"/>
</dbReference>
<keyword evidence="7" id="KW-0227">DNA damage</keyword>
<proteinExistence type="inferred from homology"/>
<evidence type="ECO:0000256" key="2">
    <source>
        <dbReference type="ARBA" id="ARBA00022553"/>
    </source>
</evidence>
<dbReference type="InterPro" id="IPR006086">
    <property type="entry name" value="XPG-I_dom"/>
</dbReference>
<sequence length="231" mass="26317">MGVPVVEAPSEAEATCAELVKKKIVNAVATEDMDALTFGAPKLLRNVTAAASKNLDIIEIDLERILVELDLTYDQFIDLCILMGCDYTSSIRGIGPSKAYELIRKYHSIEEGLQSLQNTKYVVSNDFLYKEAAEFFKNPQVVDTDTLQISWDPPNEEEIVKFLCDEKNFNRDRVEAGLERMRRARTKSQQQRLDSYFKVAPKTQQELDIIQRKRGKKESGSKSTDKRQKTK</sequence>
<keyword evidence="11" id="KW-0496">Mitochondrion</keyword>
<evidence type="ECO:0000313" key="17">
    <source>
        <dbReference type="EMBL" id="JAG14644.1"/>
    </source>
</evidence>
<dbReference type="PRINTS" id="PR00853">
    <property type="entry name" value="XPGRADSUPER"/>
</dbReference>
<evidence type="ECO:0000256" key="6">
    <source>
        <dbReference type="ARBA" id="ARBA00022759"/>
    </source>
</evidence>
<dbReference type="FunFam" id="1.10.150.20:FF:000009">
    <property type="entry name" value="Flap endonuclease 1"/>
    <property type="match status" value="1"/>
</dbReference>
<reference evidence="17" key="2">
    <citation type="submission" date="2014-07" db="EMBL/GenBank/DDBJ databases">
        <authorList>
            <person name="Hull J."/>
        </authorList>
    </citation>
    <scope>NUCLEOTIDE SEQUENCE</scope>
</reference>
<dbReference type="InterPro" id="IPR006084">
    <property type="entry name" value="XPG/Rad2"/>
</dbReference>
<reference evidence="17" key="1">
    <citation type="journal article" date="2014" name="PLoS ONE">
        <title>Transcriptome-Based Identification of ABC Transporters in the Western Tarnished Plant Bug Lygus hesperus.</title>
        <authorList>
            <person name="Hull J.J."/>
            <person name="Chaney K."/>
            <person name="Geib S.M."/>
            <person name="Fabrick J.A."/>
            <person name="Brent C.S."/>
            <person name="Walsh D."/>
            <person name="Lavine L.C."/>
        </authorList>
    </citation>
    <scope>NUCLEOTIDE SEQUENCE</scope>
</reference>
<keyword evidence="5" id="KW-0479">Metal-binding</keyword>
<keyword evidence="4" id="KW-0540">Nuclease</keyword>
<evidence type="ECO:0000259" key="16">
    <source>
        <dbReference type="SMART" id="SM00484"/>
    </source>
</evidence>
<evidence type="ECO:0000256" key="12">
    <source>
        <dbReference type="ARBA" id="ARBA00023204"/>
    </source>
</evidence>
<keyword evidence="8" id="KW-0378">Hydrolase</keyword>
<keyword evidence="9" id="KW-0269">Exonuclease</keyword>